<dbReference type="EMBL" id="WJBB01000038">
    <property type="protein sequence ID" value="MBC3798594.1"/>
    <property type="molecule type" value="Genomic_DNA"/>
</dbReference>
<dbReference type="Gene3D" id="2.60.200.40">
    <property type="match status" value="1"/>
</dbReference>
<keyword evidence="3" id="KW-1185">Reference proteome</keyword>
<dbReference type="InterPro" id="IPR001206">
    <property type="entry name" value="Diacylglycerol_kinase_cat_dom"/>
</dbReference>
<dbReference type="PROSITE" id="PS50146">
    <property type="entry name" value="DAGK"/>
    <property type="match status" value="1"/>
</dbReference>
<organism evidence="2 3">
    <name type="scientific">Acetobacterium tundrae</name>
    <dbReference type="NCBI Taxonomy" id="132932"/>
    <lineage>
        <taxon>Bacteria</taxon>
        <taxon>Bacillati</taxon>
        <taxon>Bacillota</taxon>
        <taxon>Clostridia</taxon>
        <taxon>Eubacteriales</taxon>
        <taxon>Eubacteriaceae</taxon>
        <taxon>Acetobacterium</taxon>
    </lineage>
</organism>
<sequence length="311" mass="33318">MEVLKTNVLPMRIKLIFNPGSGSNDDSPQQMLAVIKEMQAWKFIPEIYLTAPDCNLKTVVEEAIAQGIELFVVCGGDGTVTAVTKAMVGSNATLGIVPTGTQNNVALSLGIPTDIPAAVAILREGRDLKIDLGMVTCNNVSTPFIELCSVGLFSTLFPSGDDIQHGNIARIGDFLGILATSPPSEIHLILDDNREISELGHAALISNMPYIGLNYKVGAVDAYHDGFLDVLFFSDLSKLDLIGYILNGVGTDSPEDPRIQHYRVREVVIDTEPSMSVMADGISLGEGSVRIEVQRQALTVMVGSTESNDGQ</sequence>
<reference evidence="2 3" key="1">
    <citation type="journal article" date="2020" name="mSystems">
        <title>Defining Genomic and Predicted Metabolic Features of the Acetobacterium Genus.</title>
        <authorList>
            <person name="Ross D.E."/>
            <person name="Marshall C.W."/>
            <person name="Gulliver D."/>
            <person name="May H.D."/>
            <person name="Norman R.S."/>
        </authorList>
    </citation>
    <scope>NUCLEOTIDE SEQUENCE [LARGE SCALE GENOMIC DNA]</scope>
    <source>
        <strain evidence="2 3">DSM 9173</strain>
    </source>
</reference>
<name>A0ABR6WQ13_9FIRM</name>
<dbReference type="PANTHER" id="PTHR30492:SF0">
    <property type="entry name" value="METHYLGLYOXAL SYNTHASE"/>
    <property type="match status" value="1"/>
</dbReference>
<dbReference type="Pfam" id="PF00781">
    <property type="entry name" value="DAGK_cat"/>
    <property type="match status" value="1"/>
</dbReference>
<proteinExistence type="predicted"/>
<feature type="domain" description="DAGKc" evidence="1">
    <location>
        <begin position="8"/>
        <end position="139"/>
    </location>
</feature>
<dbReference type="InterPro" id="IPR017438">
    <property type="entry name" value="ATP-NAD_kinase_N"/>
</dbReference>
<dbReference type="Pfam" id="PF19279">
    <property type="entry name" value="YegS_C"/>
    <property type="match status" value="1"/>
</dbReference>
<evidence type="ECO:0000313" key="2">
    <source>
        <dbReference type="EMBL" id="MBC3798594.1"/>
    </source>
</evidence>
<evidence type="ECO:0000313" key="3">
    <source>
        <dbReference type="Proteomes" id="UP000653358"/>
    </source>
</evidence>
<dbReference type="Gene3D" id="3.40.50.10330">
    <property type="entry name" value="Probable inorganic polyphosphate/atp-NAD kinase, domain 1"/>
    <property type="match status" value="1"/>
</dbReference>
<comment type="caution">
    <text evidence="2">The sequence shown here is derived from an EMBL/GenBank/DDBJ whole genome shotgun (WGS) entry which is preliminary data.</text>
</comment>
<protein>
    <recommendedName>
        <fullName evidence="1">DAGKc domain-containing protein</fullName>
    </recommendedName>
</protein>
<gene>
    <name evidence="2" type="ORF">GH807_16355</name>
</gene>
<dbReference type="InterPro" id="IPR016064">
    <property type="entry name" value="NAD/diacylglycerol_kinase_sf"/>
</dbReference>
<dbReference type="InterPro" id="IPR045540">
    <property type="entry name" value="YegS/DAGK_C"/>
</dbReference>
<dbReference type="SUPFAM" id="SSF111331">
    <property type="entry name" value="NAD kinase/diacylglycerol kinase-like"/>
    <property type="match status" value="1"/>
</dbReference>
<evidence type="ECO:0000259" key="1">
    <source>
        <dbReference type="PROSITE" id="PS50146"/>
    </source>
</evidence>
<accession>A0ABR6WQ13</accession>
<dbReference type="PANTHER" id="PTHR30492">
    <property type="entry name" value="METHYLGLYOXAL SYNTHASE"/>
    <property type="match status" value="1"/>
</dbReference>
<dbReference type="SMART" id="SM00046">
    <property type="entry name" value="DAGKc"/>
    <property type="match status" value="1"/>
</dbReference>
<dbReference type="Proteomes" id="UP000653358">
    <property type="component" value="Unassembled WGS sequence"/>
</dbReference>
<dbReference type="RefSeq" id="WP_148603998.1">
    <property type="nucleotide sequence ID" value="NZ_RXYB01000011.1"/>
</dbReference>
<dbReference type="InterPro" id="IPR004363">
    <property type="entry name" value="Methylgl_synth"/>
</dbReference>